<dbReference type="AlphaFoldDB" id="A0AAC8QAU4"/>
<dbReference type="Proteomes" id="UP000035579">
    <property type="component" value="Chromosome"/>
</dbReference>
<dbReference type="EMBL" id="CP011509">
    <property type="protein sequence ID" value="AKJ03950.1"/>
    <property type="molecule type" value="Genomic_DNA"/>
</dbReference>
<gene>
    <name evidence="2" type="ORF">AA314_05576</name>
</gene>
<sequence length="83" mass="9181">MCLEVHSVFPPPGLGQKPRSTETSAEWESSPHLGGTRLGPYIRPWGGCQTHGQWPGVAWPPGDRSLEPEASLEAAGRYRRWMV</sequence>
<name>A0AAC8QAU4_9BACT</name>
<proteinExistence type="predicted"/>
<evidence type="ECO:0000313" key="2">
    <source>
        <dbReference type="EMBL" id="AKJ03950.1"/>
    </source>
</evidence>
<feature type="region of interest" description="Disordered" evidence="1">
    <location>
        <begin position="1"/>
        <end position="35"/>
    </location>
</feature>
<organism evidence="2 3">
    <name type="scientific">Archangium gephyra</name>
    <dbReference type="NCBI Taxonomy" id="48"/>
    <lineage>
        <taxon>Bacteria</taxon>
        <taxon>Pseudomonadati</taxon>
        <taxon>Myxococcota</taxon>
        <taxon>Myxococcia</taxon>
        <taxon>Myxococcales</taxon>
        <taxon>Cystobacterineae</taxon>
        <taxon>Archangiaceae</taxon>
        <taxon>Archangium</taxon>
    </lineage>
</organism>
<protein>
    <submittedName>
        <fullName evidence="2">Uncharacterized protein</fullName>
    </submittedName>
</protein>
<dbReference type="KEGG" id="age:AA314_05576"/>
<evidence type="ECO:0000313" key="3">
    <source>
        <dbReference type="Proteomes" id="UP000035579"/>
    </source>
</evidence>
<reference evidence="2 3" key="1">
    <citation type="submission" date="2015-05" db="EMBL/GenBank/DDBJ databases">
        <title>Genome assembly of Archangium gephyra DSM 2261.</title>
        <authorList>
            <person name="Sharma G."/>
            <person name="Subramanian S."/>
        </authorList>
    </citation>
    <scope>NUCLEOTIDE SEQUENCE [LARGE SCALE GENOMIC DNA]</scope>
    <source>
        <strain evidence="2 3">DSM 2261</strain>
    </source>
</reference>
<evidence type="ECO:0000256" key="1">
    <source>
        <dbReference type="SAM" id="MobiDB-lite"/>
    </source>
</evidence>
<accession>A0AAC8QAU4</accession>